<dbReference type="EMBL" id="WSZM01000191">
    <property type="protein sequence ID" value="KAF4038578.1"/>
    <property type="molecule type" value="Genomic_DNA"/>
</dbReference>
<name>A0A833SUB3_PHYIN</name>
<dbReference type="EMBL" id="JAACNO010002366">
    <property type="protein sequence ID" value="KAF4133515.1"/>
    <property type="molecule type" value="Genomic_DNA"/>
</dbReference>
<dbReference type="Proteomes" id="UP000602510">
    <property type="component" value="Unassembled WGS sequence"/>
</dbReference>
<sequence>MVSPVNQTNEHGREERPRRGAAQEQRGQDDHTPLEDDRGHGGRELQREDDRARRERDRCDCYVGVADSRYERVIKTFQLEAFNGLVDTGALDSGVNAWLMRFEALLGM</sequence>
<evidence type="ECO:0000313" key="4">
    <source>
        <dbReference type="Proteomes" id="UP000602510"/>
    </source>
</evidence>
<feature type="compositionally biased region" description="Basic and acidic residues" evidence="1">
    <location>
        <begin position="26"/>
        <end position="56"/>
    </location>
</feature>
<protein>
    <submittedName>
        <fullName evidence="2">Uncharacterized protein</fullName>
    </submittedName>
</protein>
<comment type="caution">
    <text evidence="2">The sequence shown here is derived from an EMBL/GenBank/DDBJ whole genome shotgun (WGS) entry which is preliminary data.</text>
</comment>
<reference evidence="2" key="1">
    <citation type="submission" date="2020-04" db="EMBL/GenBank/DDBJ databases">
        <title>Hybrid Assembly of Korean Phytophthora infestans isolates.</title>
        <authorList>
            <person name="Prokchorchik M."/>
            <person name="Lee Y."/>
            <person name="Seo J."/>
            <person name="Cho J.-H."/>
            <person name="Park Y.-E."/>
            <person name="Jang D.-C."/>
            <person name="Im J.-S."/>
            <person name="Choi J.-G."/>
            <person name="Park H.-J."/>
            <person name="Lee G.-B."/>
            <person name="Lee Y.-G."/>
            <person name="Hong S.-Y."/>
            <person name="Cho K."/>
            <person name="Sohn K.H."/>
        </authorList>
    </citation>
    <scope>NUCLEOTIDE SEQUENCE</scope>
    <source>
        <strain evidence="2">KR_1_A1</strain>
        <strain evidence="3">KR_2_A2</strain>
    </source>
</reference>
<evidence type="ECO:0000313" key="2">
    <source>
        <dbReference type="EMBL" id="KAF4038578.1"/>
    </source>
</evidence>
<feature type="region of interest" description="Disordered" evidence="1">
    <location>
        <begin position="1"/>
        <end position="56"/>
    </location>
</feature>
<gene>
    <name evidence="2" type="ORF">GN244_ATG09270</name>
    <name evidence="3" type="ORF">GN958_ATG17277</name>
</gene>
<organism evidence="2 4">
    <name type="scientific">Phytophthora infestans</name>
    <name type="common">Potato late blight agent</name>
    <name type="synonym">Botrytis infestans</name>
    <dbReference type="NCBI Taxonomy" id="4787"/>
    <lineage>
        <taxon>Eukaryota</taxon>
        <taxon>Sar</taxon>
        <taxon>Stramenopiles</taxon>
        <taxon>Oomycota</taxon>
        <taxon>Peronosporomycetes</taxon>
        <taxon>Peronosporales</taxon>
        <taxon>Peronosporaceae</taxon>
        <taxon>Phytophthora</taxon>
    </lineage>
</organism>
<proteinExistence type="predicted"/>
<keyword evidence="4" id="KW-1185">Reference proteome</keyword>
<dbReference type="AlphaFoldDB" id="A0A833SUB3"/>
<evidence type="ECO:0000313" key="3">
    <source>
        <dbReference type="EMBL" id="KAF4133515.1"/>
    </source>
</evidence>
<dbReference type="Proteomes" id="UP000704712">
    <property type="component" value="Unassembled WGS sequence"/>
</dbReference>
<evidence type="ECO:0000256" key="1">
    <source>
        <dbReference type="SAM" id="MobiDB-lite"/>
    </source>
</evidence>
<accession>A0A833SUB3</accession>